<dbReference type="EMBL" id="CM055754">
    <property type="protein sequence ID" value="KAJ7991212.1"/>
    <property type="molecule type" value="Genomic_DNA"/>
</dbReference>
<accession>A0ACC2FIS2</accession>
<protein>
    <submittedName>
        <fullName evidence="1">Uncharacterized protein</fullName>
    </submittedName>
</protein>
<gene>
    <name evidence="1" type="ORF">DPEC_G00294980</name>
</gene>
<name>A0ACC2FIS2_DALPE</name>
<dbReference type="Proteomes" id="UP001157502">
    <property type="component" value="Chromosome 27"/>
</dbReference>
<organism evidence="1 2">
    <name type="scientific">Dallia pectoralis</name>
    <name type="common">Alaska blackfish</name>
    <dbReference type="NCBI Taxonomy" id="75939"/>
    <lineage>
        <taxon>Eukaryota</taxon>
        <taxon>Metazoa</taxon>
        <taxon>Chordata</taxon>
        <taxon>Craniata</taxon>
        <taxon>Vertebrata</taxon>
        <taxon>Euteleostomi</taxon>
        <taxon>Actinopterygii</taxon>
        <taxon>Neopterygii</taxon>
        <taxon>Teleostei</taxon>
        <taxon>Protacanthopterygii</taxon>
        <taxon>Esociformes</taxon>
        <taxon>Umbridae</taxon>
        <taxon>Dallia</taxon>
    </lineage>
</organism>
<comment type="caution">
    <text evidence="1">The sequence shown here is derived from an EMBL/GenBank/DDBJ whole genome shotgun (WGS) entry which is preliminary data.</text>
</comment>
<sequence length="479" mass="52239">MDPAGLIPGQEMDASQIHHALSHQGALVGQHSQALQQLMTSMQELTSSVAQIGSQLAQVSSLMVPPAAQPNPLSAPLEPPVPQSREPRVPAPDRYSGELGLCRAFLIQCSLVFEQQPLSYPTDRSKIAYLMSLLKGNALAWASAVWDNQSPISQFFICFTTEMGRVFDHPVRGSVAANRLLSVRQGSRSVEDYAVEFRITAAETGWNDEALQGAFKNGLCERLKDELAPREDSGDLNELITLVIRLDSLRERQRERASRAPSTSSSRFSSPPNVSLHSPLVPPFTSSNTTSHRPTEEPMHLGRAVSPQRSAHGECKREFVSTVVRTATTSPLAPFNQKSRLASDIGSPGEPSPFSLYSSARMQLDATLSWEQQSLQLSALVDSGADENFLDCNLVSQAGIPVEVLPAPLNAHALDGELLARVSHRTIPLSLHLSGNHTETIQFYIISSSHAPVVLGQPWLRQHNPHFDWTSGSVVSWSS</sequence>
<evidence type="ECO:0000313" key="2">
    <source>
        <dbReference type="Proteomes" id="UP001157502"/>
    </source>
</evidence>
<keyword evidence="2" id="KW-1185">Reference proteome</keyword>
<proteinExistence type="predicted"/>
<evidence type="ECO:0000313" key="1">
    <source>
        <dbReference type="EMBL" id="KAJ7991212.1"/>
    </source>
</evidence>
<reference evidence="1" key="1">
    <citation type="submission" date="2021-05" db="EMBL/GenBank/DDBJ databases">
        <authorList>
            <person name="Pan Q."/>
            <person name="Jouanno E."/>
            <person name="Zahm M."/>
            <person name="Klopp C."/>
            <person name="Cabau C."/>
            <person name="Louis A."/>
            <person name="Berthelot C."/>
            <person name="Parey E."/>
            <person name="Roest Crollius H."/>
            <person name="Montfort J."/>
            <person name="Robinson-Rechavi M."/>
            <person name="Bouchez O."/>
            <person name="Lampietro C."/>
            <person name="Lopez Roques C."/>
            <person name="Donnadieu C."/>
            <person name="Postlethwait J."/>
            <person name="Bobe J."/>
            <person name="Dillon D."/>
            <person name="Chandos A."/>
            <person name="von Hippel F."/>
            <person name="Guiguen Y."/>
        </authorList>
    </citation>
    <scope>NUCLEOTIDE SEQUENCE</scope>
    <source>
        <strain evidence="1">YG-Jan2019</strain>
    </source>
</reference>